<name>A0A891LXP5_FOWPV</name>
<protein>
    <submittedName>
        <fullName evidence="1">Uncharacterized protein</fullName>
    </submittedName>
</protein>
<reference evidence="1" key="1">
    <citation type="journal article" date="2021" name="Arch. Virol.">
        <title>Characterisation of an Australian fowlpox virus carrying a near-full-length provirus of reticuloendotheliosis virus.</title>
        <authorList>
            <person name="Sarker S."/>
            <person name="Athukorala A."/>
            <person name="Bowden T.R."/>
            <person name="Boyle D.B."/>
        </authorList>
    </citation>
    <scope>NUCLEOTIDE SEQUENCE</scope>
    <source>
        <strain evidence="1">FWPV-S</strain>
    </source>
</reference>
<accession>A0A891LXP5</accession>
<sequence>MLLIVLKYLCNKAKLNLLSNNTLLALHNYSSFTYVKTVAIGINFMIRYRISVSP</sequence>
<dbReference type="Proteomes" id="UP000627101">
    <property type="component" value="Segment"/>
</dbReference>
<organismHost>
    <name type="scientific">Vertebrata</name>
    <name type="common">vertebrates</name>
    <dbReference type="NCBI Taxonomy" id="7742"/>
</organismHost>
<proteinExistence type="predicted"/>
<dbReference type="EMBL" id="MW142017">
    <property type="protein sequence ID" value="QRM13656.1"/>
    <property type="molecule type" value="Genomic_DNA"/>
</dbReference>
<evidence type="ECO:0000313" key="1">
    <source>
        <dbReference type="EMBL" id="QRM13656.1"/>
    </source>
</evidence>
<organism evidence="1">
    <name type="scientific">Fowlpox virus</name>
    <name type="common">FPV</name>
    <dbReference type="NCBI Taxonomy" id="10261"/>
    <lineage>
        <taxon>Viruses</taxon>
        <taxon>Varidnaviria</taxon>
        <taxon>Bamfordvirae</taxon>
        <taxon>Nucleocytoviricota</taxon>
        <taxon>Pokkesviricetes</taxon>
        <taxon>Chitovirales</taxon>
        <taxon>Poxviridae</taxon>
        <taxon>Chordopoxvirinae</taxon>
        <taxon>Avipoxvirus</taxon>
        <taxon>Avipoxvirus fowlpox</taxon>
    </lineage>
</organism>